<evidence type="ECO:0000313" key="1">
    <source>
        <dbReference type="EMBL" id="KAJ7540303.1"/>
    </source>
</evidence>
<dbReference type="Proteomes" id="UP001162992">
    <property type="component" value="Chromosome 10"/>
</dbReference>
<reference evidence="2" key="1">
    <citation type="journal article" date="2024" name="Proc. Natl. Acad. Sci. U.S.A.">
        <title>Extraordinary preservation of gene collinearity over three hundred million years revealed in homosporous lycophytes.</title>
        <authorList>
            <person name="Li C."/>
            <person name="Wickell D."/>
            <person name="Kuo L.Y."/>
            <person name="Chen X."/>
            <person name="Nie B."/>
            <person name="Liao X."/>
            <person name="Peng D."/>
            <person name="Ji J."/>
            <person name="Jenkins J."/>
            <person name="Williams M."/>
            <person name="Shu S."/>
            <person name="Plott C."/>
            <person name="Barry K."/>
            <person name="Rajasekar S."/>
            <person name="Grimwood J."/>
            <person name="Han X."/>
            <person name="Sun S."/>
            <person name="Hou Z."/>
            <person name="He W."/>
            <person name="Dai G."/>
            <person name="Sun C."/>
            <person name="Schmutz J."/>
            <person name="Leebens-Mack J.H."/>
            <person name="Li F.W."/>
            <person name="Wang L."/>
        </authorList>
    </citation>
    <scope>NUCLEOTIDE SEQUENCE [LARGE SCALE GENOMIC DNA]</scope>
    <source>
        <strain evidence="2">cv. PW_Plant_1</strain>
    </source>
</reference>
<keyword evidence="2" id="KW-1185">Reference proteome</keyword>
<dbReference type="EMBL" id="CM055101">
    <property type="protein sequence ID" value="KAJ7540303.1"/>
    <property type="molecule type" value="Genomic_DNA"/>
</dbReference>
<gene>
    <name evidence="1" type="ORF">O6H91_10G008000</name>
</gene>
<proteinExistence type="predicted"/>
<name>A0ACC2CE66_DIPCM</name>
<organism evidence="1 2">
    <name type="scientific">Diphasiastrum complanatum</name>
    <name type="common">Issler's clubmoss</name>
    <name type="synonym">Lycopodium complanatum</name>
    <dbReference type="NCBI Taxonomy" id="34168"/>
    <lineage>
        <taxon>Eukaryota</taxon>
        <taxon>Viridiplantae</taxon>
        <taxon>Streptophyta</taxon>
        <taxon>Embryophyta</taxon>
        <taxon>Tracheophyta</taxon>
        <taxon>Lycopodiopsida</taxon>
        <taxon>Lycopodiales</taxon>
        <taxon>Lycopodiaceae</taxon>
        <taxon>Lycopodioideae</taxon>
        <taxon>Diphasiastrum</taxon>
    </lineage>
</organism>
<evidence type="ECO:0000313" key="2">
    <source>
        <dbReference type="Proteomes" id="UP001162992"/>
    </source>
</evidence>
<accession>A0ACC2CE66</accession>
<sequence>MAFSAVGATKIKKEMDAGVDAERAMTTPSPNCGGYNPMMYNLGTRDQRQDVYLQRHFPNQTPEATSQSQHVFLNEASRGAGRATHDFLSLYGGMPSHFVEPSPSRGASSLTTQDLLQPLERGNSPKYQEPQVLHLEKPTKEESLSQHASIPTSVVVDRLRPICMSSQLNLAMEVPQMQLLRLAGQDGNAQGVRCKTQMSLGAPLPVHEDHLLVESMRSSDVTVEQEQVENHRCWSNSRVDYALSDLLYVPKGSSNHGPVDSSYQPIPVLSRHWQRASHHPLVEVTKRPIKVPSEDEEDEVEGLDHSKEQRKDFHKGENTSRDGKNLDVRASTPRSKHSATEQRRRSKINDRFQMLRNLVPHSDQKRDKASFLLEVIDYVQMLQEKVRKFEGVEQGRHQERLKNMVWESCKKTVGPEAFMRDATPMDSAVFLKNISSSGLAVDVKQISETHDHVRPKLIFSPSASENGAPTADLRPCVVPQTSSYNGRSGVINNGFDSSHDNKTCKSGVAKPSSKSLTIQHELRTTLQASLMQPLSTPDAQTFECLPKGSATTSIIDASAHRTAEPMPRANLTEQSQTRTDAKPQMQRAVDYKSSQPQEGCSAQVIEPMSVPEKAVTPMDSIQGPSGLTIDSHRMHNSYHGNGVIATNKEEVCSYKSKHKVDSCATHIREESLGVTGGIISVSSIYSQELLDTLTRALQSSGLDLSQANISVQIDLGKRVGASAVCSSDKTTGHTPESSSQSQQSKGHARPVEMRSESDVPCKKPKLQDLQEG</sequence>
<comment type="caution">
    <text evidence="1">The sequence shown here is derived from an EMBL/GenBank/DDBJ whole genome shotgun (WGS) entry which is preliminary data.</text>
</comment>
<protein>
    <submittedName>
        <fullName evidence="1">Uncharacterized protein</fullName>
    </submittedName>
</protein>